<keyword evidence="7" id="KW-1185">Reference proteome</keyword>
<keyword evidence="1" id="KW-0378">Hydrolase</keyword>
<evidence type="ECO:0000313" key="7">
    <source>
        <dbReference type="Proteomes" id="UP000283530"/>
    </source>
</evidence>
<name>A0A443NCV5_9MAGN</name>
<dbReference type="Proteomes" id="UP000283530">
    <property type="component" value="Unassembled WGS sequence"/>
</dbReference>
<dbReference type="Gene3D" id="3.40.50.300">
    <property type="entry name" value="P-loop containing nucleotide triphosphate hydrolases"/>
    <property type="match status" value="1"/>
</dbReference>
<dbReference type="Pfam" id="PF00270">
    <property type="entry name" value="DEAD"/>
    <property type="match status" value="1"/>
</dbReference>
<dbReference type="EMBL" id="QPKB01000002">
    <property type="protein sequence ID" value="RWR76353.1"/>
    <property type="molecule type" value="Genomic_DNA"/>
</dbReference>
<dbReference type="PANTHER" id="PTHR47958">
    <property type="entry name" value="ATP-DEPENDENT RNA HELICASE DBP3"/>
    <property type="match status" value="1"/>
</dbReference>
<keyword evidence="2 6" id="KW-0067">ATP-binding</keyword>
<dbReference type="InterPro" id="IPR027417">
    <property type="entry name" value="P-loop_NTPase"/>
</dbReference>
<dbReference type="GO" id="GO:0016787">
    <property type="term" value="F:hydrolase activity"/>
    <property type="evidence" value="ECO:0007669"/>
    <property type="project" value="UniProtKB-KW"/>
</dbReference>
<reference evidence="6 7" key="1">
    <citation type="journal article" date="2019" name="Nat. Plants">
        <title>Stout camphor tree genome fills gaps in understanding of flowering plant genome evolution.</title>
        <authorList>
            <person name="Chaw S.M."/>
            <person name="Liu Y.C."/>
            <person name="Wu Y.W."/>
            <person name="Wang H.Y."/>
            <person name="Lin C.I."/>
            <person name="Wu C.S."/>
            <person name="Ke H.M."/>
            <person name="Chang L.Y."/>
            <person name="Hsu C.Y."/>
            <person name="Yang H.T."/>
            <person name="Sudianto E."/>
            <person name="Hsu M.H."/>
            <person name="Wu K.P."/>
            <person name="Wang L.N."/>
            <person name="Leebens-Mack J.H."/>
            <person name="Tsai I.J."/>
        </authorList>
    </citation>
    <scope>NUCLEOTIDE SEQUENCE [LARGE SCALE GENOMIC DNA]</scope>
    <source>
        <strain evidence="7">cv. Chaw 1501</strain>
        <tissue evidence="6">Young leaves</tissue>
    </source>
</reference>
<organism evidence="6 7">
    <name type="scientific">Cinnamomum micranthum f. kanehirae</name>
    <dbReference type="NCBI Taxonomy" id="337451"/>
    <lineage>
        <taxon>Eukaryota</taxon>
        <taxon>Viridiplantae</taxon>
        <taxon>Streptophyta</taxon>
        <taxon>Embryophyta</taxon>
        <taxon>Tracheophyta</taxon>
        <taxon>Spermatophyta</taxon>
        <taxon>Magnoliopsida</taxon>
        <taxon>Magnoliidae</taxon>
        <taxon>Laurales</taxon>
        <taxon>Lauraceae</taxon>
        <taxon>Cinnamomum</taxon>
    </lineage>
</organism>
<keyword evidence="3" id="KW-0694">RNA-binding</keyword>
<proteinExistence type="predicted"/>
<accession>A0A443NCV5</accession>
<dbReference type="GO" id="GO:0003723">
    <property type="term" value="F:RNA binding"/>
    <property type="evidence" value="ECO:0007669"/>
    <property type="project" value="UniProtKB-KW"/>
</dbReference>
<dbReference type="InterPro" id="IPR011545">
    <property type="entry name" value="DEAD/DEAH_box_helicase_dom"/>
</dbReference>
<feature type="domain" description="Helicase ATP-binding" evidence="5">
    <location>
        <begin position="32"/>
        <end position="157"/>
    </location>
</feature>
<keyword evidence="2 6" id="KW-0347">Helicase</keyword>
<comment type="caution">
    <text evidence="6">The sequence shown here is derived from an EMBL/GenBank/DDBJ whole genome shotgun (WGS) entry which is preliminary data.</text>
</comment>
<evidence type="ECO:0000256" key="4">
    <source>
        <dbReference type="SAM" id="MobiDB-lite"/>
    </source>
</evidence>
<evidence type="ECO:0000259" key="5">
    <source>
        <dbReference type="PROSITE" id="PS51192"/>
    </source>
</evidence>
<feature type="compositionally biased region" description="Acidic residues" evidence="4">
    <location>
        <begin position="113"/>
        <end position="124"/>
    </location>
</feature>
<dbReference type="PROSITE" id="PS51192">
    <property type="entry name" value="HELICASE_ATP_BIND_1"/>
    <property type="match status" value="1"/>
</dbReference>
<dbReference type="AlphaFoldDB" id="A0A443NCV5"/>
<dbReference type="STRING" id="337451.A0A443NCV5"/>
<dbReference type="SUPFAM" id="SSF52540">
    <property type="entry name" value="P-loop containing nucleoside triphosphate hydrolases"/>
    <property type="match status" value="1"/>
</dbReference>
<dbReference type="GO" id="GO:0004386">
    <property type="term" value="F:helicase activity"/>
    <property type="evidence" value="ECO:0007669"/>
    <property type="project" value="UniProtKB-KW"/>
</dbReference>
<evidence type="ECO:0000313" key="6">
    <source>
        <dbReference type="EMBL" id="RWR76353.1"/>
    </source>
</evidence>
<dbReference type="GO" id="GO:0005524">
    <property type="term" value="F:ATP binding"/>
    <property type="evidence" value="ECO:0007669"/>
    <property type="project" value="InterPro"/>
</dbReference>
<gene>
    <name evidence="6" type="ORF">CKAN_00479200</name>
</gene>
<dbReference type="SMART" id="SM00487">
    <property type="entry name" value="DEXDc"/>
    <property type="match status" value="1"/>
</dbReference>
<evidence type="ECO:0000256" key="3">
    <source>
        <dbReference type="ARBA" id="ARBA00022884"/>
    </source>
</evidence>
<evidence type="ECO:0000256" key="1">
    <source>
        <dbReference type="ARBA" id="ARBA00022801"/>
    </source>
</evidence>
<keyword evidence="2 6" id="KW-0547">Nucleotide-binding</keyword>
<sequence length="157" mass="17115">MHCLKRPLFLPRVASIQTAGFSSPTPIQAQTWPIALQSRDILAIAKTGSGKTLGYLLPAFIHLRRCQNNSQVGPTVLILAPTQELATQIHDEAIKFGRSSSVSCTARGNWEREEGEENGGEEADVTATHRAPASRIQKAYHTATDRLHDIMGPSMIS</sequence>
<dbReference type="OrthoDB" id="441979at2759"/>
<protein>
    <submittedName>
        <fullName evidence="6">Dead-box atp-dependent rna helicase 40</fullName>
    </submittedName>
</protein>
<dbReference type="InterPro" id="IPR014001">
    <property type="entry name" value="Helicase_ATP-bd"/>
</dbReference>
<evidence type="ECO:0000256" key="2">
    <source>
        <dbReference type="ARBA" id="ARBA00022806"/>
    </source>
</evidence>
<feature type="region of interest" description="Disordered" evidence="4">
    <location>
        <begin position="107"/>
        <end position="131"/>
    </location>
</feature>